<dbReference type="RefSeq" id="WP_250138518.1">
    <property type="nucleotide sequence ID" value="NZ_JALIQP010000001.1"/>
</dbReference>
<evidence type="ECO:0008006" key="5">
    <source>
        <dbReference type="Google" id="ProtNLM"/>
    </source>
</evidence>
<evidence type="ECO:0000256" key="1">
    <source>
        <dbReference type="SAM" id="MobiDB-lite"/>
    </source>
</evidence>
<sequence length="176" mass="18469">MFQPMITDQSGTDRGMSIAVTHVLTIGITTILIALLVTSSAAMLDTETDRSADRSLEAIGERLAGEIANVDAIANESDENVTLTTEHPRTVAGSSYRVELLTAGSGVCGEAPLLTDETDCLRLTASSADVEVYVPLKVDVDVDHESSASGGLIEIRYEPDPSGGSNDKITIESGNT</sequence>
<keyword evidence="2" id="KW-0472">Membrane</keyword>
<dbReference type="Pfam" id="PF23928">
    <property type="entry name" value="DUF7266"/>
    <property type="match status" value="1"/>
</dbReference>
<dbReference type="EMBL" id="JBHSFA010000009">
    <property type="protein sequence ID" value="MFC4543711.1"/>
    <property type="molecule type" value="Genomic_DNA"/>
</dbReference>
<organism evidence="3 4">
    <name type="scientific">Halosolutus amylolyticus</name>
    <dbReference type="NCBI Taxonomy" id="2932267"/>
    <lineage>
        <taxon>Archaea</taxon>
        <taxon>Methanobacteriati</taxon>
        <taxon>Methanobacteriota</taxon>
        <taxon>Stenosarchaea group</taxon>
        <taxon>Halobacteria</taxon>
        <taxon>Halobacteriales</taxon>
        <taxon>Natrialbaceae</taxon>
        <taxon>Halosolutus</taxon>
    </lineage>
</organism>
<gene>
    <name evidence="3" type="ORF">ACFO5R_17430</name>
</gene>
<evidence type="ECO:0000256" key="2">
    <source>
        <dbReference type="SAM" id="Phobius"/>
    </source>
</evidence>
<protein>
    <recommendedName>
        <fullName evidence="5">Flagellin</fullName>
    </recommendedName>
</protein>
<evidence type="ECO:0000313" key="3">
    <source>
        <dbReference type="EMBL" id="MFC4543711.1"/>
    </source>
</evidence>
<dbReference type="AlphaFoldDB" id="A0ABD5PSY3"/>
<dbReference type="Proteomes" id="UP001595898">
    <property type="component" value="Unassembled WGS sequence"/>
</dbReference>
<comment type="caution">
    <text evidence="3">The sequence shown here is derived from an EMBL/GenBank/DDBJ whole genome shotgun (WGS) entry which is preliminary data.</text>
</comment>
<keyword evidence="4" id="KW-1185">Reference proteome</keyword>
<keyword evidence="2" id="KW-0812">Transmembrane</keyword>
<name>A0ABD5PSY3_9EURY</name>
<feature type="region of interest" description="Disordered" evidence="1">
    <location>
        <begin position="154"/>
        <end position="176"/>
    </location>
</feature>
<accession>A0ABD5PSY3</accession>
<reference evidence="3 4" key="1">
    <citation type="journal article" date="2019" name="Int. J. Syst. Evol. Microbiol.">
        <title>The Global Catalogue of Microorganisms (GCM) 10K type strain sequencing project: providing services to taxonomists for standard genome sequencing and annotation.</title>
        <authorList>
            <consortium name="The Broad Institute Genomics Platform"/>
            <consortium name="The Broad Institute Genome Sequencing Center for Infectious Disease"/>
            <person name="Wu L."/>
            <person name="Ma J."/>
        </authorList>
    </citation>
    <scope>NUCLEOTIDE SEQUENCE [LARGE SCALE GENOMIC DNA]</scope>
    <source>
        <strain evidence="3 4">WLHS5</strain>
    </source>
</reference>
<feature type="compositionally biased region" description="Polar residues" evidence="1">
    <location>
        <begin position="163"/>
        <end position="176"/>
    </location>
</feature>
<dbReference type="InterPro" id="IPR055690">
    <property type="entry name" value="DUF7266"/>
</dbReference>
<proteinExistence type="predicted"/>
<keyword evidence="2" id="KW-1133">Transmembrane helix</keyword>
<feature type="transmembrane region" description="Helical" evidence="2">
    <location>
        <begin position="20"/>
        <end position="44"/>
    </location>
</feature>
<evidence type="ECO:0000313" key="4">
    <source>
        <dbReference type="Proteomes" id="UP001595898"/>
    </source>
</evidence>